<accession>A0ABN7BFN9</accession>
<evidence type="ECO:0000259" key="11">
    <source>
        <dbReference type="Pfam" id="PF04104"/>
    </source>
</evidence>
<feature type="domain" description="DNA primase large subunit C-terminal" evidence="11">
    <location>
        <begin position="281"/>
        <end position="448"/>
    </location>
</feature>
<dbReference type="InterPro" id="IPR016558">
    <property type="entry name" value="DNA_primase_lsu_euk"/>
</dbReference>
<evidence type="ECO:0000256" key="8">
    <source>
        <dbReference type="ARBA" id="ARBA00023004"/>
    </source>
</evidence>
<dbReference type="Proteomes" id="UP001307889">
    <property type="component" value="Chromosome 15"/>
</dbReference>
<evidence type="ECO:0000313" key="13">
    <source>
        <dbReference type="Proteomes" id="UP001307889"/>
    </source>
</evidence>
<evidence type="ECO:0000256" key="4">
    <source>
        <dbReference type="ARBA" id="ARBA00022485"/>
    </source>
</evidence>
<proteinExistence type="inferred from homology"/>
<evidence type="ECO:0000256" key="3">
    <source>
        <dbReference type="ARBA" id="ARBA00019038"/>
    </source>
</evidence>
<evidence type="ECO:0000313" key="12">
    <source>
        <dbReference type="EMBL" id="BET03129.1"/>
    </source>
</evidence>
<dbReference type="CDD" id="cd07322">
    <property type="entry name" value="PriL_PriS_Eukaryotic"/>
    <property type="match status" value="1"/>
</dbReference>
<keyword evidence="13" id="KW-1185">Reference proteome</keyword>
<keyword evidence="8" id="KW-0408">Iron</keyword>
<evidence type="ECO:0000256" key="6">
    <source>
        <dbReference type="ARBA" id="ARBA00022705"/>
    </source>
</evidence>
<keyword evidence="4" id="KW-0004">4Fe-4S</keyword>
<comment type="similarity">
    <text evidence="2">Belongs to the eukaryotic-type primase large subunit family.</text>
</comment>
<sequence length="503" mass="58064">MDFTLQKRRRTIAPKVEGLDRYPCEMQLYDDIPAFSISITELEQATAERLRVLQTLEEVQNRGMKVGSEQWRLAVKDELIKLNMRSAFKLYSATSLGNELDDFKVRQRDHVSHFMLRVSYAETEEKRRWFISREVELFRFRWMFLPESKRMAFLEQNKINFKRADEEQKRAAVKISNGRVTMGQEYSLIPFVCVADLVRARKVFLHKGVAYVANDDIISVLMATYRSNLSQALAYISRRLHILDNEPRLQILVRGAGKNSRDVDYTNFVNKDKIDIRQLDTLAEMSYPLCMRQLHQRLRSAHHLKHFGRQQYGLFLKGIGVSLEDALLFWRSEFTKGMDPDKFERSYAYNVRHMYGREGKRANYAPQNCMKIISAPFAPGQFHGCPFKTLDPPGLTKALQGNGLSVLAQHEVVDLAKKGHFQLACSAFFSHTHKGSEQILIGHPNQYFDESQRIFTGKIVKKEERKTASKLAVPAAPADKTAKTTGKTAEWEDMDIDFANVDM</sequence>
<keyword evidence="6" id="KW-0235">DNA replication</keyword>
<dbReference type="EMBL" id="AP028923">
    <property type="protein sequence ID" value="BET03129.1"/>
    <property type="molecule type" value="Genomic_DNA"/>
</dbReference>
<dbReference type="PANTHER" id="PTHR10537">
    <property type="entry name" value="DNA PRIMASE LARGE SUBUNIT"/>
    <property type="match status" value="1"/>
</dbReference>
<dbReference type="PANTHER" id="PTHR10537:SF3">
    <property type="entry name" value="DNA PRIMASE LARGE SUBUNIT"/>
    <property type="match status" value="1"/>
</dbReference>
<evidence type="ECO:0000256" key="1">
    <source>
        <dbReference type="ARBA" id="ARBA00001966"/>
    </source>
</evidence>
<evidence type="ECO:0000256" key="9">
    <source>
        <dbReference type="ARBA" id="ARBA00023014"/>
    </source>
</evidence>
<keyword evidence="7" id="KW-0479">Metal-binding</keyword>
<evidence type="ECO:0000256" key="10">
    <source>
        <dbReference type="ARBA" id="ARBA00023125"/>
    </source>
</evidence>
<keyword evidence="10" id="KW-0238">DNA-binding</keyword>
<gene>
    <name evidence="12" type="ORF">NTJ_15947</name>
</gene>
<dbReference type="InterPro" id="IPR007238">
    <property type="entry name" value="DNA_primase_lsu_euk/arc"/>
</dbReference>
<protein>
    <recommendedName>
        <fullName evidence="3">DNA primase large subunit</fullName>
    </recommendedName>
</protein>
<organism evidence="12 13">
    <name type="scientific">Nesidiocoris tenuis</name>
    <dbReference type="NCBI Taxonomy" id="355587"/>
    <lineage>
        <taxon>Eukaryota</taxon>
        <taxon>Metazoa</taxon>
        <taxon>Ecdysozoa</taxon>
        <taxon>Arthropoda</taxon>
        <taxon>Hexapoda</taxon>
        <taxon>Insecta</taxon>
        <taxon>Pterygota</taxon>
        <taxon>Neoptera</taxon>
        <taxon>Paraneoptera</taxon>
        <taxon>Hemiptera</taxon>
        <taxon>Heteroptera</taxon>
        <taxon>Panheteroptera</taxon>
        <taxon>Cimicomorpha</taxon>
        <taxon>Miridae</taxon>
        <taxon>Dicyphina</taxon>
        <taxon>Nesidiocoris</taxon>
    </lineage>
</organism>
<evidence type="ECO:0000256" key="5">
    <source>
        <dbReference type="ARBA" id="ARBA00022515"/>
    </source>
</evidence>
<evidence type="ECO:0000256" key="7">
    <source>
        <dbReference type="ARBA" id="ARBA00022723"/>
    </source>
</evidence>
<evidence type="ECO:0000256" key="2">
    <source>
        <dbReference type="ARBA" id="ARBA00010564"/>
    </source>
</evidence>
<keyword evidence="9" id="KW-0411">Iron-sulfur</keyword>
<dbReference type="Pfam" id="PF26466">
    <property type="entry name" value="DNA_primase_lrg_N"/>
    <property type="match status" value="1"/>
</dbReference>
<reference evidence="12 13" key="1">
    <citation type="submission" date="2023-09" db="EMBL/GenBank/DDBJ databases">
        <title>Nesidiocoris tenuis whole genome shotgun sequence.</title>
        <authorList>
            <person name="Shibata T."/>
            <person name="Shimoda M."/>
            <person name="Kobayashi T."/>
            <person name="Uehara T."/>
        </authorList>
    </citation>
    <scope>NUCLEOTIDE SEQUENCE [LARGE SCALE GENOMIC DNA]</scope>
    <source>
        <strain evidence="12 13">Japan</strain>
    </source>
</reference>
<comment type="cofactor">
    <cofactor evidence="1">
        <name>[4Fe-4S] cluster</name>
        <dbReference type="ChEBI" id="CHEBI:49883"/>
    </cofactor>
</comment>
<dbReference type="Gene3D" id="1.20.930.80">
    <property type="match status" value="1"/>
</dbReference>
<keyword evidence="5" id="KW-0639">Primosome</keyword>
<name>A0ABN7BFN9_9HEMI</name>
<dbReference type="Pfam" id="PF04104">
    <property type="entry name" value="DNA_primase_lrg"/>
    <property type="match status" value="1"/>
</dbReference>
<dbReference type="InterPro" id="IPR058560">
    <property type="entry name" value="DNA_primase_C"/>
</dbReference>